<feature type="transmembrane region" description="Helical" evidence="2">
    <location>
        <begin position="142"/>
        <end position="162"/>
    </location>
</feature>
<feature type="region of interest" description="Disordered" evidence="1">
    <location>
        <begin position="166"/>
        <end position="194"/>
    </location>
</feature>
<feature type="transmembrane region" description="Helical" evidence="2">
    <location>
        <begin position="65"/>
        <end position="86"/>
    </location>
</feature>
<accession>A0ABW0XDX1</accession>
<keyword evidence="2" id="KW-1133">Transmembrane helix</keyword>
<gene>
    <name evidence="3" type="ORF">ACFP2V_01010</name>
</gene>
<dbReference type="RefSeq" id="WP_381204360.1">
    <property type="nucleotide sequence ID" value="NZ_JBHSPC010000006.1"/>
</dbReference>
<protein>
    <submittedName>
        <fullName evidence="3">DUF3995 domain-containing protein</fullName>
    </submittedName>
</protein>
<evidence type="ECO:0000313" key="4">
    <source>
        <dbReference type="Proteomes" id="UP001596183"/>
    </source>
</evidence>
<keyword evidence="2" id="KW-0812">Transmembrane</keyword>
<evidence type="ECO:0000256" key="1">
    <source>
        <dbReference type="SAM" id="MobiDB-lite"/>
    </source>
</evidence>
<comment type="caution">
    <text evidence="3">The sequence shown here is derived from an EMBL/GenBank/DDBJ whole genome shotgun (WGS) entry which is preliminary data.</text>
</comment>
<dbReference type="Proteomes" id="UP001596183">
    <property type="component" value="Unassembled WGS sequence"/>
</dbReference>
<dbReference type="EMBL" id="JBHSPC010000006">
    <property type="protein sequence ID" value="MFC5668742.1"/>
    <property type="molecule type" value="Genomic_DNA"/>
</dbReference>
<reference evidence="4" key="1">
    <citation type="journal article" date="2019" name="Int. J. Syst. Evol. Microbiol.">
        <title>The Global Catalogue of Microorganisms (GCM) 10K type strain sequencing project: providing services to taxonomists for standard genome sequencing and annotation.</title>
        <authorList>
            <consortium name="The Broad Institute Genomics Platform"/>
            <consortium name="The Broad Institute Genome Sequencing Center for Infectious Disease"/>
            <person name="Wu L."/>
            <person name="Ma J."/>
        </authorList>
    </citation>
    <scope>NUCLEOTIDE SEQUENCE [LARGE SCALE GENOMIC DNA]</scope>
    <source>
        <strain evidence="4">JCM 13852</strain>
    </source>
</reference>
<feature type="transmembrane region" description="Helical" evidence="2">
    <location>
        <begin position="22"/>
        <end position="45"/>
    </location>
</feature>
<name>A0ABW0XDX1_9ACTN</name>
<evidence type="ECO:0000313" key="3">
    <source>
        <dbReference type="EMBL" id="MFC5668742.1"/>
    </source>
</evidence>
<keyword evidence="2" id="KW-0472">Membrane</keyword>
<sequence>MSKAREDATPASVVPVSRWERAVGYCALIAGLAYALPHLWWGLGIMVAYPDTPESVPDVAWQRMIAFWGMGVAAALAALATTALFRPWGDFFPRWLRVGAALIGGTGLALWGLGYGYLRFFVAVGRVEPSAEVAASFGPWNFYWYPVFFVWGASLALAGLHLRRRPRRSPAPGTDVPQSDGRTRRAPSTIEVNS</sequence>
<organism evidence="3 4">
    <name type="scientific">Streptomyces incanus</name>
    <dbReference type="NCBI Taxonomy" id="887453"/>
    <lineage>
        <taxon>Bacteria</taxon>
        <taxon>Bacillati</taxon>
        <taxon>Actinomycetota</taxon>
        <taxon>Actinomycetes</taxon>
        <taxon>Kitasatosporales</taxon>
        <taxon>Streptomycetaceae</taxon>
        <taxon>Streptomyces</taxon>
    </lineage>
</organism>
<feature type="transmembrane region" description="Helical" evidence="2">
    <location>
        <begin position="98"/>
        <end position="122"/>
    </location>
</feature>
<evidence type="ECO:0000256" key="2">
    <source>
        <dbReference type="SAM" id="Phobius"/>
    </source>
</evidence>
<proteinExistence type="predicted"/>
<keyword evidence="4" id="KW-1185">Reference proteome</keyword>